<feature type="compositionally biased region" description="Polar residues" evidence="1">
    <location>
        <begin position="193"/>
        <end position="208"/>
    </location>
</feature>
<evidence type="ECO:0000256" key="1">
    <source>
        <dbReference type="SAM" id="MobiDB-lite"/>
    </source>
</evidence>
<dbReference type="OrthoDB" id="3565298at2759"/>
<feature type="compositionally biased region" description="Polar residues" evidence="1">
    <location>
        <begin position="233"/>
        <end position="252"/>
    </location>
</feature>
<dbReference type="PANTHER" id="PTHR38166">
    <property type="entry name" value="C2H2-TYPE DOMAIN-CONTAINING PROTEIN-RELATED"/>
    <property type="match status" value="1"/>
</dbReference>
<feature type="region of interest" description="Disordered" evidence="1">
    <location>
        <begin position="792"/>
        <end position="841"/>
    </location>
</feature>
<reference evidence="2 3" key="1">
    <citation type="submission" date="2016-03" db="EMBL/GenBank/DDBJ databases">
        <authorList>
            <person name="Ploux O."/>
        </authorList>
    </citation>
    <scope>NUCLEOTIDE SEQUENCE [LARGE SCALE GENOMIC DNA]</scope>
    <source>
        <strain evidence="2 3">UAMH 11012</strain>
    </source>
</reference>
<dbReference type="STRING" id="576137.A0A1L7WMN7"/>
<evidence type="ECO:0000313" key="3">
    <source>
        <dbReference type="Proteomes" id="UP000184330"/>
    </source>
</evidence>
<feature type="compositionally biased region" description="Polar residues" evidence="1">
    <location>
        <begin position="805"/>
        <end position="821"/>
    </location>
</feature>
<feature type="compositionally biased region" description="Acidic residues" evidence="1">
    <location>
        <begin position="265"/>
        <end position="289"/>
    </location>
</feature>
<evidence type="ECO:0008006" key="4">
    <source>
        <dbReference type="Google" id="ProtNLM"/>
    </source>
</evidence>
<feature type="compositionally biased region" description="Polar residues" evidence="1">
    <location>
        <begin position="830"/>
        <end position="841"/>
    </location>
</feature>
<protein>
    <recommendedName>
        <fullName evidence="4">C2H2-type domain-containing protein</fullName>
    </recommendedName>
</protein>
<keyword evidence="3" id="KW-1185">Reference proteome</keyword>
<accession>A0A1L7WMN7</accession>
<dbReference type="PANTHER" id="PTHR38166:SF1">
    <property type="entry name" value="C2H2-TYPE DOMAIN-CONTAINING PROTEIN"/>
    <property type="match status" value="1"/>
</dbReference>
<dbReference type="Proteomes" id="UP000184330">
    <property type="component" value="Unassembled WGS sequence"/>
</dbReference>
<evidence type="ECO:0000313" key="2">
    <source>
        <dbReference type="EMBL" id="CZR54039.1"/>
    </source>
</evidence>
<feature type="region of interest" description="Disordered" evidence="1">
    <location>
        <begin position="186"/>
        <end position="289"/>
    </location>
</feature>
<proteinExistence type="predicted"/>
<dbReference type="AlphaFoldDB" id="A0A1L7WMN7"/>
<organism evidence="2 3">
    <name type="scientific">Phialocephala subalpina</name>
    <dbReference type="NCBI Taxonomy" id="576137"/>
    <lineage>
        <taxon>Eukaryota</taxon>
        <taxon>Fungi</taxon>
        <taxon>Dikarya</taxon>
        <taxon>Ascomycota</taxon>
        <taxon>Pezizomycotina</taxon>
        <taxon>Leotiomycetes</taxon>
        <taxon>Helotiales</taxon>
        <taxon>Mollisiaceae</taxon>
        <taxon>Phialocephala</taxon>
        <taxon>Phialocephala fortinii species complex</taxon>
    </lineage>
</organism>
<feature type="region of interest" description="Disordered" evidence="1">
    <location>
        <begin position="358"/>
        <end position="409"/>
    </location>
</feature>
<name>A0A1L7WMN7_9HELO</name>
<feature type="compositionally biased region" description="Low complexity" evidence="1">
    <location>
        <begin position="361"/>
        <end position="377"/>
    </location>
</feature>
<feature type="region of interest" description="Disordered" evidence="1">
    <location>
        <begin position="1"/>
        <end position="40"/>
    </location>
</feature>
<gene>
    <name evidence="2" type="ORF">PAC_03922</name>
</gene>
<sequence length="841" mass="92529">MSSPPSLTAPTCADAPNSDAHARSSQLRHGSKASPLADTYSSGSQDTSGYKFLHAFLCVCVMIDNVCIFDEMAHNDHDARGTAGRPVSQQLSEEASQACSIQARSNISPSMETFRSASRSRAHTTPHGSFVDRKSHLKSLSLNLGHDDSSEYICDNQRGPHYEQPRYSPGLNQYLFLTETLRSGGTYHREDGTSSSSSFIGQLHTPESNDSEEVLVESALNPAGQDVQAPKDSGTNASDMKSDPDSTFSCDQNCDEDTKRQLQEGEGEHDDRDCDMDDLTTDESEDDNELVAQSEGYEALVIQAVGGDLDLAARLIPQLHAMWYQERSAVLGPWQSGFTQHGPGAGNGHVGSAAMHIFSAGNSGSNKSGNGDSNEQQDNQDHGQDEQQQDGNDDDRSGGPKKRARSISNEQQHFACHFHKKDPEKYNAFHSSEQGGKAPYRTCAGPGFTSIRRLRDHFERAHLGVQCERCSHIFEGSPDQRVADLNTHRREGCGKNLASVNEGVTDLQWNHIKAKTRGKKPGGKSAPIAEVQKWNEIWRVLFPGDQCPSPWFTSTSAADFSLSSVELQTSEYRKCYREATLDAHRTTAGLAQVNPEDVAVKGFKLWHTKVLAERGLSQLPIRNPVILSSYPTVTSHNNETGSQSTVPPELPPLEPTIPLSYPRASGSGPIFSSQQAEQMIPDDENYHARSSSAPEIAPMYPEFQYNIQQTRRHPDFIFPDSTFDFQDVPPDSFTQANFLPTAASFGASNFGQSSEHLAKIHPITAKSSPYDNRQLQNHPLASNATHNHAYISNSMPGMGHHSQMDGPNSKFTQQHANLQKNKQNDRYQPWPNNSDQYGNVQ</sequence>
<dbReference type="EMBL" id="FJOG01000004">
    <property type="protein sequence ID" value="CZR54039.1"/>
    <property type="molecule type" value="Genomic_DNA"/>
</dbReference>